<keyword evidence="3" id="KW-0862">Zinc</keyword>
<protein>
    <recommendedName>
        <fullName evidence="6">GRF-type domain-containing protein</fullName>
    </recommendedName>
</protein>
<dbReference type="PANTHER" id="PTHR33248">
    <property type="entry name" value="ZINC ION-BINDING PROTEIN"/>
    <property type="match status" value="1"/>
</dbReference>
<gene>
    <name evidence="7" type="ORF">RND81_03G021200</name>
</gene>
<comment type="caution">
    <text evidence="7">The sequence shown here is derived from an EMBL/GenBank/DDBJ whole genome shotgun (WGS) entry which is preliminary data.</text>
</comment>
<dbReference type="GO" id="GO:0008270">
    <property type="term" value="F:zinc ion binding"/>
    <property type="evidence" value="ECO:0007669"/>
    <property type="project" value="UniProtKB-KW"/>
</dbReference>
<evidence type="ECO:0000313" key="7">
    <source>
        <dbReference type="EMBL" id="KAK9740235.1"/>
    </source>
</evidence>
<keyword evidence="2 4" id="KW-0863">Zinc-finger</keyword>
<evidence type="ECO:0000256" key="3">
    <source>
        <dbReference type="ARBA" id="ARBA00022833"/>
    </source>
</evidence>
<evidence type="ECO:0000256" key="1">
    <source>
        <dbReference type="ARBA" id="ARBA00022723"/>
    </source>
</evidence>
<dbReference type="EMBL" id="JBDFQZ010000003">
    <property type="protein sequence ID" value="KAK9740235.1"/>
    <property type="molecule type" value="Genomic_DNA"/>
</dbReference>
<evidence type="ECO:0000259" key="6">
    <source>
        <dbReference type="PROSITE" id="PS51999"/>
    </source>
</evidence>
<organism evidence="7 8">
    <name type="scientific">Saponaria officinalis</name>
    <name type="common">Common soapwort</name>
    <name type="synonym">Lychnis saponaria</name>
    <dbReference type="NCBI Taxonomy" id="3572"/>
    <lineage>
        <taxon>Eukaryota</taxon>
        <taxon>Viridiplantae</taxon>
        <taxon>Streptophyta</taxon>
        <taxon>Embryophyta</taxon>
        <taxon>Tracheophyta</taxon>
        <taxon>Spermatophyta</taxon>
        <taxon>Magnoliopsida</taxon>
        <taxon>eudicotyledons</taxon>
        <taxon>Gunneridae</taxon>
        <taxon>Pentapetalae</taxon>
        <taxon>Caryophyllales</taxon>
        <taxon>Caryophyllaceae</taxon>
        <taxon>Caryophylleae</taxon>
        <taxon>Saponaria</taxon>
    </lineage>
</organism>
<feature type="transmembrane region" description="Helical" evidence="5">
    <location>
        <begin position="133"/>
        <end position="155"/>
    </location>
</feature>
<keyword evidence="5" id="KW-1133">Transmembrane helix</keyword>
<sequence length="159" mass="18348">MSRSTSSSSSRSLCKCNCGVPLALVKSWTTDNPRRRFLTCKFYNPSTQYRGCQYFKWYDEDQCQWQKDVINQLLLDKKLLKCESEMLKVENGHLIEQKKIMSEEIEMLNLKLKLGEKQMELPSNGSNEGQVHFTLATMFKLGFVLVVVVVLVKVFGHSI</sequence>
<keyword evidence="5" id="KW-0472">Membrane</keyword>
<evidence type="ECO:0000256" key="2">
    <source>
        <dbReference type="ARBA" id="ARBA00022771"/>
    </source>
</evidence>
<keyword evidence="1" id="KW-0479">Metal-binding</keyword>
<dbReference type="PROSITE" id="PS51999">
    <property type="entry name" value="ZF_GRF"/>
    <property type="match status" value="1"/>
</dbReference>
<keyword evidence="8" id="KW-1185">Reference proteome</keyword>
<dbReference type="AlphaFoldDB" id="A0AAW1M0V2"/>
<evidence type="ECO:0000256" key="5">
    <source>
        <dbReference type="SAM" id="Phobius"/>
    </source>
</evidence>
<feature type="domain" description="GRF-type" evidence="6">
    <location>
        <begin position="14"/>
        <end position="61"/>
    </location>
</feature>
<reference evidence="7" key="1">
    <citation type="submission" date="2024-03" db="EMBL/GenBank/DDBJ databases">
        <title>WGS assembly of Saponaria officinalis var. Norfolk2.</title>
        <authorList>
            <person name="Jenkins J."/>
            <person name="Shu S."/>
            <person name="Grimwood J."/>
            <person name="Barry K."/>
            <person name="Goodstein D."/>
            <person name="Schmutz J."/>
            <person name="Leebens-Mack J."/>
            <person name="Osbourn A."/>
        </authorList>
    </citation>
    <scope>NUCLEOTIDE SEQUENCE [LARGE SCALE GENOMIC DNA]</scope>
    <source>
        <strain evidence="7">JIC</strain>
    </source>
</reference>
<proteinExistence type="predicted"/>
<dbReference type="InterPro" id="IPR010666">
    <property type="entry name" value="Znf_GRF"/>
</dbReference>
<accession>A0AAW1M0V2</accession>
<name>A0AAW1M0V2_SAPOF</name>
<dbReference type="Proteomes" id="UP001443914">
    <property type="component" value="Unassembled WGS sequence"/>
</dbReference>
<evidence type="ECO:0000256" key="4">
    <source>
        <dbReference type="PROSITE-ProRule" id="PRU01343"/>
    </source>
</evidence>
<evidence type="ECO:0000313" key="8">
    <source>
        <dbReference type="Proteomes" id="UP001443914"/>
    </source>
</evidence>
<keyword evidence="5" id="KW-0812">Transmembrane</keyword>